<feature type="region of interest" description="Disordered" evidence="1">
    <location>
        <begin position="238"/>
        <end position="307"/>
    </location>
</feature>
<gene>
    <name evidence="3" type="ORF">EMWEY_00019290</name>
</gene>
<evidence type="ECO:0000256" key="2">
    <source>
        <dbReference type="SAM" id="SignalP"/>
    </source>
</evidence>
<organism evidence="3 4">
    <name type="scientific">Eimeria maxima</name>
    <name type="common">Coccidian parasite</name>
    <dbReference type="NCBI Taxonomy" id="5804"/>
    <lineage>
        <taxon>Eukaryota</taxon>
        <taxon>Sar</taxon>
        <taxon>Alveolata</taxon>
        <taxon>Apicomplexa</taxon>
        <taxon>Conoidasida</taxon>
        <taxon>Coccidia</taxon>
        <taxon>Eucoccidiorida</taxon>
        <taxon>Eimeriorina</taxon>
        <taxon>Eimeriidae</taxon>
        <taxon>Eimeria</taxon>
    </lineage>
</organism>
<dbReference type="RefSeq" id="XP_013333177.1">
    <property type="nucleotide sequence ID" value="XM_013477723.1"/>
</dbReference>
<sequence>MKVLVICLIALIHFCPASAASSAEEPASRDPLVAPTGEHCDENESSFSVSSSAVKPGAPAVVPRHLQAWRSRGGVNTGGYASGYTTGYSSPASSSYSSPTYAMRTGSSSSSYTPTYSGSTTYGRAMPTYSTGVTYPSTTSSSGTTYYSSGSSGGSYSGTTYTGSSGGPYAGTAYSSGTPYTGSVYTTGGGTPYSGSSGSTYSANTIGSPTTYTQYSGGTRMGSSSSYMDSSGSSYISASSGQPTYSSGTYTQSSQPYAGGSAPATGGAYSSSVVGGPRTFMTSSSTGSRSAYHSTSGGIRGYPGSRTNANATMSPVYSSIGSSGSTIASPTGSQTYSTTGVEGGSGALRSRSGIPTAGSSFSSGVHSAAPVTPGLHAGTTGAVGMPIGMSTASSSSNTHLPLGAVPPSDPTRARGNSSFRAFGGASEDDPLPAGEDGSTIYYLREADGSLTPLEPPPYDQMKPDSYYTDLYLTDRPIRFENQTNKEQQFKRELEKAHLSNVESEREQPTQGVMSLPVAEEKKGVMGR</sequence>
<feature type="region of interest" description="Disordered" evidence="1">
    <location>
        <begin position="319"/>
        <end position="367"/>
    </location>
</feature>
<keyword evidence="2" id="KW-0732">Signal</keyword>
<evidence type="ECO:0000256" key="1">
    <source>
        <dbReference type="SAM" id="MobiDB-lite"/>
    </source>
</evidence>
<feature type="compositionally biased region" description="Low complexity" evidence="1">
    <location>
        <begin position="319"/>
        <end position="333"/>
    </location>
</feature>
<dbReference type="GeneID" id="25335915"/>
<dbReference type="AlphaFoldDB" id="U6LXT1"/>
<feature type="signal peptide" evidence="2">
    <location>
        <begin position="1"/>
        <end position="19"/>
    </location>
</feature>
<name>U6LXT1_EIMMA</name>
<feature type="compositionally biased region" description="Polar residues" evidence="1">
    <location>
        <begin position="390"/>
        <end position="399"/>
    </location>
</feature>
<feature type="region of interest" description="Disordered" evidence="1">
    <location>
        <begin position="499"/>
        <end position="527"/>
    </location>
</feature>
<feature type="compositionally biased region" description="Low complexity" evidence="1">
    <location>
        <begin position="134"/>
        <end position="150"/>
    </location>
</feature>
<evidence type="ECO:0000313" key="3">
    <source>
        <dbReference type="EMBL" id="CDJ56526.1"/>
    </source>
</evidence>
<feature type="compositionally biased region" description="Low complexity" evidence="1">
    <location>
        <begin position="238"/>
        <end position="257"/>
    </location>
</feature>
<feature type="region of interest" description="Disordered" evidence="1">
    <location>
        <begin position="26"/>
        <end position="54"/>
    </location>
</feature>
<feature type="region of interest" description="Disordered" evidence="1">
    <location>
        <begin position="386"/>
        <end position="434"/>
    </location>
</feature>
<dbReference type="OMA" id="DQMKPDS"/>
<feature type="compositionally biased region" description="Basic and acidic residues" evidence="1">
    <location>
        <begin position="518"/>
        <end position="527"/>
    </location>
</feature>
<dbReference type="OrthoDB" id="348508at2759"/>
<feature type="chain" id="PRO_5004674289" evidence="2">
    <location>
        <begin position="20"/>
        <end position="527"/>
    </location>
</feature>
<keyword evidence="4" id="KW-1185">Reference proteome</keyword>
<dbReference type="EMBL" id="HG718971">
    <property type="protein sequence ID" value="CDJ56526.1"/>
    <property type="molecule type" value="Genomic_DNA"/>
</dbReference>
<accession>U6LXT1</accession>
<proteinExistence type="predicted"/>
<evidence type="ECO:0000313" key="4">
    <source>
        <dbReference type="Proteomes" id="UP000030763"/>
    </source>
</evidence>
<reference evidence="3" key="1">
    <citation type="submission" date="2013-10" db="EMBL/GenBank/DDBJ databases">
        <title>Genomic analysis of the causative agents of coccidiosis in chickens.</title>
        <authorList>
            <person name="Reid A.J."/>
            <person name="Blake D."/>
            <person name="Billington K."/>
            <person name="Browne H."/>
            <person name="Dunn M."/>
            <person name="Hung S."/>
            <person name="Kawahara F."/>
            <person name="Miranda-Saavedra D."/>
            <person name="Mourier T."/>
            <person name="Nagra H."/>
            <person name="Otto T.D."/>
            <person name="Rawlings N."/>
            <person name="Sanchez A."/>
            <person name="Sanders M."/>
            <person name="Subramaniam C."/>
            <person name="Tay Y."/>
            <person name="Dear P."/>
            <person name="Doerig C."/>
            <person name="Gruber A."/>
            <person name="Parkinson J."/>
            <person name="Shirley M."/>
            <person name="Wan K.L."/>
            <person name="Berriman M."/>
            <person name="Tomley F."/>
            <person name="Pain A."/>
        </authorList>
    </citation>
    <scope>NUCLEOTIDE SEQUENCE [LARGE SCALE GENOMIC DNA]</scope>
    <source>
        <strain evidence="3">Weybridge</strain>
    </source>
</reference>
<dbReference type="Proteomes" id="UP000030763">
    <property type="component" value="Unassembled WGS sequence"/>
</dbReference>
<dbReference type="VEuPathDB" id="ToxoDB:EMWEY_00019290"/>
<feature type="compositionally biased region" description="Polar residues" evidence="1">
    <location>
        <begin position="280"/>
        <end position="297"/>
    </location>
</feature>
<protein>
    <submittedName>
        <fullName evidence="3">Uncharacterized protein</fullName>
    </submittedName>
</protein>
<reference evidence="3" key="2">
    <citation type="submission" date="2013-10" db="EMBL/GenBank/DDBJ databases">
        <authorList>
            <person name="Aslett M."/>
        </authorList>
    </citation>
    <scope>NUCLEOTIDE SEQUENCE [LARGE SCALE GENOMIC DNA]</scope>
    <source>
        <strain evidence="3">Weybridge</strain>
    </source>
</reference>
<feature type="region of interest" description="Disordered" evidence="1">
    <location>
        <begin position="134"/>
        <end position="155"/>
    </location>
</feature>